<feature type="region of interest" description="Disordered" evidence="5">
    <location>
        <begin position="72"/>
        <end position="107"/>
    </location>
</feature>
<dbReference type="GO" id="GO:0016926">
    <property type="term" value="P:protein desumoylation"/>
    <property type="evidence" value="ECO:0007669"/>
    <property type="project" value="TreeGrafter"/>
</dbReference>
<dbReference type="Proteomes" id="UP001215280">
    <property type="component" value="Unassembled WGS sequence"/>
</dbReference>
<feature type="domain" description="Ubiquitin-like protease family profile" evidence="6">
    <location>
        <begin position="578"/>
        <end position="777"/>
    </location>
</feature>
<dbReference type="Gene3D" id="3.40.395.10">
    <property type="entry name" value="Adenoviral Proteinase, Chain A"/>
    <property type="match status" value="1"/>
</dbReference>
<keyword evidence="2" id="KW-0645">Protease</keyword>
<evidence type="ECO:0000256" key="4">
    <source>
        <dbReference type="ARBA" id="ARBA00022807"/>
    </source>
</evidence>
<dbReference type="GO" id="GO:0006508">
    <property type="term" value="P:proteolysis"/>
    <property type="evidence" value="ECO:0007669"/>
    <property type="project" value="UniProtKB-KW"/>
</dbReference>
<evidence type="ECO:0000313" key="7">
    <source>
        <dbReference type="EMBL" id="KAJ7751274.1"/>
    </source>
</evidence>
<evidence type="ECO:0000256" key="3">
    <source>
        <dbReference type="ARBA" id="ARBA00022801"/>
    </source>
</evidence>
<protein>
    <recommendedName>
        <fullName evidence="6">Ubiquitin-like protease family profile domain-containing protein</fullName>
    </recommendedName>
</protein>
<keyword evidence="8" id="KW-1185">Reference proteome</keyword>
<feature type="compositionally biased region" description="Basic and acidic residues" evidence="5">
    <location>
        <begin position="818"/>
        <end position="856"/>
    </location>
</feature>
<gene>
    <name evidence="7" type="ORF">DFH07DRAFT_774879</name>
</gene>
<evidence type="ECO:0000259" key="6">
    <source>
        <dbReference type="PROSITE" id="PS50600"/>
    </source>
</evidence>
<dbReference type="GO" id="GO:0016929">
    <property type="term" value="F:deSUMOylase activity"/>
    <property type="evidence" value="ECO:0007669"/>
    <property type="project" value="TreeGrafter"/>
</dbReference>
<feature type="region of interest" description="Disordered" evidence="5">
    <location>
        <begin position="1"/>
        <end position="21"/>
    </location>
</feature>
<sequence length="928" mass="104140">MAPVKKLDNGKDKAEPSKKKVKDPDTLIFYLVTEEPDGALVCKCKEFKQTGKPCRDILAAQLYQKFGAAKPYLEDSQGPDLHGQKSKGAKRIPKASRTGTGGARRRIVADHKIEHELDTFLEELDQGWKLSTDEDFSESEESSPEGDPKKKKNKPLADPKTGTKVTPGRPPASTPLHPGRAPTSPAKFSNKRGPKGNGKNSLLPPLKGHSPAKTSPTKPVRQQLKATIQVRLFDQKIQDKQQHFIQELGLGFTDEDMDILDINWTRWNEYYKLRADEADEMGSVIEAISLATKRGFLVLGPSYAFEAARLRLIDWLPSDDEPIDASGAPAFPEDSVLKKAWLHSQRVTLKGLLIFHHDPIRDHWLLFSADFSTDDIICYEPLKHHEDIDIKDIALLANFFKPGRQAQMPTDLVEEYMLVMLDIQRDGSSCGFWMATVALLRVCEIEITKSCIKLLRSLGPDTIKEHWKCLLTSWRIEERGLATDPVNNFLQYWNVEYDPSRHILARRPSWIPRFDPQAILQVLNANSGAASSNPPDPLKIPDLSESHQMPTDEDVAGFTIQGQFERLINHLETHQQSVVFEKEQLKPADLKRFEKGWADNEIINIFVAIFNWAPSAIHNDSSIEHYGSLFGLPLPPGNSKVMTTFFYAKLRELVVAEHSETVELDLTKRLEENLVHWFKNAEFSALSRILIPVNEPKDTHWILIELQYDTKTINIYDSWDPSEAAWDKAPEKAFALPLINSHSPQRMGPVTPPQVLIPAQDNGIDCGFFVLMVTLHLVYLGGINGPNCPPDLRFSSKTMKKTRKILAASLLDCLSNPPRKDTTTTVESAEKPDIEMENKEDSMKSPTEDRLPEPGNDHTVQVQVRDSPVPSSVDGEDEVLVSRDTIHDSPMPVPSSVDGEDDAMPGPQTDQFPPGVPEHSDIEMQETG</sequence>
<feature type="compositionally biased region" description="Acidic residues" evidence="5">
    <location>
        <begin position="133"/>
        <end position="144"/>
    </location>
</feature>
<evidence type="ECO:0000256" key="5">
    <source>
        <dbReference type="SAM" id="MobiDB-lite"/>
    </source>
</evidence>
<dbReference type="SUPFAM" id="SSF54001">
    <property type="entry name" value="Cysteine proteinases"/>
    <property type="match status" value="1"/>
</dbReference>
<dbReference type="PROSITE" id="PS50600">
    <property type="entry name" value="ULP_PROTEASE"/>
    <property type="match status" value="1"/>
</dbReference>
<feature type="region of interest" description="Disordered" evidence="5">
    <location>
        <begin position="132"/>
        <end position="221"/>
    </location>
</feature>
<dbReference type="InterPro" id="IPR038765">
    <property type="entry name" value="Papain-like_cys_pep_sf"/>
</dbReference>
<comment type="similarity">
    <text evidence="1">Belongs to the peptidase C48 family.</text>
</comment>
<dbReference type="InterPro" id="IPR003653">
    <property type="entry name" value="Peptidase_C48_C"/>
</dbReference>
<dbReference type="GO" id="GO:0005634">
    <property type="term" value="C:nucleus"/>
    <property type="evidence" value="ECO:0007669"/>
    <property type="project" value="TreeGrafter"/>
</dbReference>
<dbReference type="PANTHER" id="PTHR12606:SF10">
    <property type="entry name" value="SENTRIN-SPECIFIC PROTEASE 5"/>
    <property type="match status" value="1"/>
</dbReference>
<reference evidence="7" key="1">
    <citation type="submission" date="2023-03" db="EMBL/GenBank/DDBJ databases">
        <title>Massive genome expansion in bonnet fungi (Mycena s.s.) driven by repeated elements and novel gene families across ecological guilds.</title>
        <authorList>
            <consortium name="Lawrence Berkeley National Laboratory"/>
            <person name="Harder C.B."/>
            <person name="Miyauchi S."/>
            <person name="Viragh M."/>
            <person name="Kuo A."/>
            <person name="Thoen E."/>
            <person name="Andreopoulos B."/>
            <person name="Lu D."/>
            <person name="Skrede I."/>
            <person name="Drula E."/>
            <person name="Henrissat B."/>
            <person name="Morin E."/>
            <person name="Kohler A."/>
            <person name="Barry K."/>
            <person name="LaButti K."/>
            <person name="Morin E."/>
            <person name="Salamov A."/>
            <person name="Lipzen A."/>
            <person name="Mereny Z."/>
            <person name="Hegedus B."/>
            <person name="Baldrian P."/>
            <person name="Stursova M."/>
            <person name="Weitz H."/>
            <person name="Taylor A."/>
            <person name="Grigoriev I.V."/>
            <person name="Nagy L.G."/>
            <person name="Martin F."/>
            <person name="Kauserud H."/>
        </authorList>
    </citation>
    <scope>NUCLEOTIDE SEQUENCE</scope>
    <source>
        <strain evidence="7">CBHHK188m</strain>
    </source>
</reference>
<feature type="region of interest" description="Disordered" evidence="5">
    <location>
        <begin position="814"/>
        <end position="928"/>
    </location>
</feature>
<name>A0AAD7IXC1_9AGAR</name>
<evidence type="ECO:0000256" key="2">
    <source>
        <dbReference type="ARBA" id="ARBA00022670"/>
    </source>
</evidence>
<dbReference type="EMBL" id="JARJLG010000079">
    <property type="protein sequence ID" value="KAJ7751274.1"/>
    <property type="molecule type" value="Genomic_DNA"/>
</dbReference>
<proteinExistence type="inferred from homology"/>
<keyword evidence="3" id="KW-0378">Hydrolase</keyword>
<keyword evidence="4" id="KW-0788">Thiol protease</keyword>
<feature type="compositionally biased region" description="Basic residues" evidence="5">
    <location>
        <begin position="84"/>
        <end position="94"/>
    </location>
</feature>
<comment type="caution">
    <text evidence="7">The sequence shown here is derived from an EMBL/GenBank/DDBJ whole genome shotgun (WGS) entry which is preliminary data.</text>
</comment>
<evidence type="ECO:0000256" key="1">
    <source>
        <dbReference type="ARBA" id="ARBA00005234"/>
    </source>
</evidence>
<dbReference type="Pfam" id="PF02902">
    <property type="entry name" value="Peptidase_C48"/>
    <property type="match status" value="1"/>
</dbReference>
<dbReference type="PANTHER" id="PTHR12606">
    <property type="entry name" value="SENTRIN/SUMO-SPECIFIC PROTEASE"/>
    <property type="match status" value="1"/>
</dbReference>
<organism evidence="7 8">
    <name type="scientific">Mycena maculata</name>
    <dbReference type="NCBI Taxonomy" id="230809"/>
    <lineage>
        <taxon>Eukaryota</taxon>
        <taxon>Fungi</taxon>
        <taxon>Dikarya</taxon>
        <taxon>Basidiomycota</taxon>
        <taxon>Agaricomycotina</taxon>
        <taxon>Agaricomycetes</taxon>
        <taxon>Agaricomycetidae</taxon>
        <taxon>Agaricales</taxon>
        <taxon>Marasmiineae</taxon>
        <taxon>Mycenaceae</taxon>
        <taxon>Mycena</taxon>
    </lineage>
</organism>
<accession>A0AAD7IXC1</accession>
<evidence type="ECO:0000313" key="8">
    <source>
        <dbReference type="Proteomes" id="UP001215280"/>
    </source>
</evidence>
<dbReference type="AlphaFoldDB" id="A0AAD7IXC1"/>